<keyword evidence="2" id="KW-0328">Glycosyltransferase</keyword>
<evidence type="ECO:0000259" key="1">
    <source>
        <dbReference type="Pfam" id="PF00534"/>
    </source>
</evidence>
<dbReference type="PANTHER" id="PTHR12526">
    <property type="entry name" value="GLYCOSYLTRANSFERASE"/>
    <property type="match status" value="1"/>
</dbReference>
<dbReference type="SUPFAM" id="SSF53756">
    <property type="entry name" value="UDP-Glycosyltransferase/glycogen phosphorylase"/>
    <property type="match status" value="1"/>
</dbReference>
<evidence type="ECO:0000313" key="2">
    <source>
        <dbReference type="EMBL" id="EDG7234283.1"/>
    </source>
</evidence>
<dbReference type="AlphaFoldDB" id="A0A631TH45"/>
<dbReference type="EC" id="2.4.1.56" evidence="2"/>
<gene>
    <name evidence="2" type="ORF">B8Y53_01690</name>
</gene>
<sequence>MIKKIIFTVTPIFSIPPRGAAAVETWIYQVAKRLSIPSAIACIKNAGYPEYNKINDNCDIHYIGFSKVYKRLFQKWTRLDPLPYSQRVLNIRDKVTTQEDSVIVIHNSMKLYRQIRERNPNAKLVMHMHNAFEPELPDNDAKIIVPSQFLKAFYEERLPAAAVSIVPNGFCAETYKRNPQDNLRQQLNIAEDATVLLYAGRISPDKGILLLLQAFKQLRTLRSNIKLVVVGDPYASRKGEKAEYQKKVLDAVKEIGTDCIMAGGQSPDQMHNFYHIADLVIVPSQVEEAFCMVAVEAMAAGKAVLASKKGGISEFVLDGITGYHLAEPMSSDSIINDINRALADKERHQIAEKAKSLVFSKYSWENVAQRFEEQMKSWFDND</sequence>
<dbReference type="NCBIfam" id="NF012028">
    <property type="entry name" value="PRK15484.1"/>
    <property type="match status" value="1"/>
</dbReference>
<dbReference type="EMBL" id="AAMFDB010000002">
    <property type="protein sequence ID" value="EDG7234283.1"/>
    <property type="molecule type" value="Genomic_DNA"/>
</dbReference>
<dbReference type="CDD" id="cd03801">
    <property type="entry name" value="GT4_PimA-like"/>
    <property type="match status" value="1"/>
</dbReference>
<reference evidence="2" key="1">
    <citation type="submission" date="2018-07" db="EMBL/GenBank/DDBJ databases">
        <authorList>
            <consortium name="PulseNet: The National Subtyping Network for Foodborne Disease Surveillance"/>
            <person name="Tarr C.L."/>
            <person name="Trees E."/>
            <person name="Katz L.S."/>
            <person name="Carleton-Romer H.A."/>
            <person name="Stroika S."/>
            <person name="Kucerova Z."/>
            <person name="Roache K.F."/>
            <person name="Sabol A.L."/>
            <person name="Besser J."/>
            <person name="Gerner-Smidt P."/>
        </authorList>
    </citation>
    <scope>NUCLEOTIDE SEQUENCE</scope>
    <source>
        <strain evidence="2">PNUSAS011578</strain>
    </source>
</reference>
<protein>
    <submittedName>
        <fullName evidence="2">Lipopolysaccharide N-acetylglucosaminyltransferase</fullName>
        <ecNumber evidence="2">2.4.1.56</ecNumber>
    </submittedName>
</protein>
<dbReference type="Pfam" id="PF00534">
    <property type="entry name" value="Glycos_transf_1"/>
    <property type="match status" value="1"/>
</dbReference>
<dbReference type="GO" id="GO:0008917">
    <property type="term" value="F:lipopolysaccharide N-acetylglucosaminyltransferase activity"/>
    <property type="evidence" value="ECO:0007669"/>
    <property type="project" value="UniProtKB-EC"/>
</dbReference>
<comment type="caution">
    <text evidence="2">The sequence shown here is derived from an EMBL/GenBank/DDBJ whole genome shotgun (WGS) entry which is preliminary data.</text>
</comment>
<dbReference type="InterPro" id="IPR001296">
    <property type="entry name" value="Glyco_trans_1"/>
</dbReference>
<proteinExistence type="predicted"/>
<keyword evidence="2" id="KW-0808">Transferase</keyword>
<accession>A0A631TH45</accession>
<organism evidence="2">
    <name type="scientific">Salmonella muenchen</name>
    <dbReference type="NCBI Taxonomy" id="596"/>
    <lineage>
        <taxon>Bacteria</taxon>
        <taxon>Pseudomonadati</taxon>
        <taxon>Pseudomonadota</taxon>
        <taxon>Gammaproteobacteria</taxon>
        <taxon>Enterobacterales</taxon>
        <taxon>Enterobacteriaceae</taxon>
        <taxon>Salmonella</taxon>
    </lineage>
</organism>
<name>A0A631TH45_SALMU</name>
<dbReference type="PANTHER" id="PTHR12526:SF637">
    <property type="entry name" value="GLYCOSYLTRANSFERASE EPSF-RELATED"/>
    <property type="match status" value="1"/>
</dbReference>
<feature type="domain" description="Glycosyl transferase family 1" evidence="1">
    <location>
        <begin position="180"/>
        <end position="355"/>
    </location>
</feature>
<dbReference type="Gene3D" id="3.40.50.2000">
    <property type="entry name" value="Glycogen Phosphorylase B"/>
    <property type="match status" value="2"/>
</dbReference>